<feature type="domain" description="D-isomer specific 2-hydroxyacid dehydrogenase catalytic" evidence="3">
    <location>
        <begin position="70"/>
        <end position="338"/>
    </location>
</feature>
<feature type="domain" description="D-isomer specific 2-hydroxyacid dehydrogenase NAD-binding" evidence="4">
    <location>
        <begin position="127"/>
        <end position="306"/>
    </location>
</feature>
<evidence type="ECO:0000259" key="3">
    <source>
        <dbReference type="Pfam" id="PF00389"/>
    </source>
</evidence>
<dbReference type="PROSITE" id="PS00065">
    <property type="entry name" value="D_2_HYDROXYACID_DH_1"/>
    <property type="match status" value="1"/>
</dbReference>
<dbReference type="AlphaFoldDB" id="A0A1L9S4R5"/>
<keyword evidence="1 2" id="KW-0560">Oxidoreductase</keyword>
<dbReference type="InterPro" id="IPR029752">
    <property type="entry name" value="D-isomer_DH_CS1"/>
</dbReference>
<evidence type="ECO:0008006" key="7">
    <source>
        <dbReference type="Google" id="ProtNLM"/>
    </source>
</evidence>
<evidence type="ECO:0000313" key="6">
    <source>
        <dbReference type="Proteomes" id="UP000184188"/>
    </source>
</evidence>
<dbReference type="InterPro" id="IPR036291">
    <property type="entry name" value="NAD(P)-bd_dom_sf"/>
</dbReference>
<evidence type="ECO:0000259" key="4">
    <source>
        <dbReference type="Pfam" id="PF02826"/>
    </source>
</evidence>
<dbReference type="VEuPathDB" id="FungiDB:ASPZODRAFT_77616"/>
<keyword evidence="6" id="KW-1185">Reference proteome</keyword>
<organism evidence="5 6">
    <name type="scientific">Penicilliopsis zonata CBS 506.65</name>
    <dbReference type="NCBI Taxonomy" id="1073090"/>
    <lineage>
        <taxon>Eukaryota</taxon>
        <taxon>Fungi</taxon>
        <taxon>Dikarya</taxon>
        <taxon>Ascomycota</taxon>
        <taxon>Pezizomycotina</taxon>
        <taxon>Eurotiomycetes</taxon>
        <taxon>Eurotiomycetidae</taxon>
        <taxon>Eurotiales</taxon>
        <taxon>Aspergillaceae</taxon>
        <taxon>Penicilliopsis</taxon>
    </lineage>
</organism>
<dbReference type="STRING" id="1073090.A0A1L9S4R5"/>
<dbReference type="EMBL" id="KV878367">
    <property type="protein sequence ID" value="OJJ42149.1"/>
    <property type="molecule type" value="Genomic_DNA"/>
</dbReference>
<dbReference type="SUPFAM" id="SSF52283">
    <property type="entry name" value="Formate/glycerate dehydrogenase catalytic domain-like"/>
    <property type="match status" value="1"/>
</dbReference>
<dbReference type="PANTHER" id="PTHR10996:SF281">
    <property type="entry name" value="D-ISOMER SPECIFIC 2-HYDROXYACID DEHYDROGENASE NAD-BINDING DOMAIN-CONTAINING PROTEIN-RELATED"/>
    <property type="match status" value="1"/>
</dbReference>
<dbReference type="Pfam" id="PF02826">
    <property type="entry name" value="2-Hacid_dh_C"/>
    <property type="match status" value="1"/>
</dbReference>
<evidence type="ECO:0000256" key="1">
    <source>
        <dbReference type="ARBA" id="ARBA00023002"/>
    </source>
</evidence>
<protein>
    <recommendedName>
        <fullName evidence="7">D-isomer specific 2-hydroxyacid dehydrogenase NAD-binding domain-containing protein</fullName>
    </recommendedName>
</protein>
<dbReference type="Pfam" id="PF00389">
    <property type="entry name" value="2-Hacid_dh"/>
    <property type="match status" value="1"/>
</dbReference>
<dbReference type="Proteomes" id="UP000184188">
    <property type="component" value="Unassembled WGS sequence"/>
</dbReference>
<dbReference type="GeneID" id="34616651"/>
<reference evidence="6" key="1">
    <citation type="journal article" date="2017" name="Genome Biol.">
        <title>Comparative genomics reveals high biological diversity and specific adaptations in the industrially and medically important fungal genus Aspergillus.</title>
        <authorList>
            <person name="de Vries R.P."/>
            <person name="Riley R."/>
            <person name="Wiebenga A."/>
            <person name="Aguilar-Osorio G."/>
            <person name="Amillis S."/>
            <person name="Uchima C.A."/>
            <person name="Anderluh G."/>
            <person name="Asadollahi M."/>
            <person name="Askin M."/>
            <person name="Barry K."/>
            <person name="Battaglia E."/>
            <person name="Bayram O."/>
            <person name="Benocci T."/>
            <person name="Braus-Stromeyer S.A."/>
            <person name="Caldana C."/>
            <person name="Canovas D."/>
            <person name="Cerqueira G.C."/>
            <person name="Chen F."/>
            <person name="Chen W."/>
            <person name="Choi C."/>
            <person name="Clum A."/>
            <person name="Dos Santos R.A."/>
            <person name="Damasio A.R."/>
            <person name="Diallinas G."/>
            <person name="Emri T."/>
            <person name="Fekete E."/>
            <person name="Flipphi M."/>
            <person name="Freyberg S."/>
            <person name="Gallo A."/>
            <person name="Gournas C."/>
            <person name="Habgood R."/>
            <person name="Hainaut M."/>
            <person name="Harispe M.L."/>
            <person name="Henrissat B."/>
            <person name="Hilden K.S."/>
            <person name="Hope R."/>
            <person name="Hossain A."/>
            <person name="Karabika E."/>
            <person name="Karaffa L."/>
            <person name="Karanyi Z."/>
            <person name="Krasevec N."/>
            <person name="Kuo A."/>
            <person name="Kusch H."/>
            <person name="LaButti K."/>
            <person name="Lagendijk E.L."/>
            <person name="Lapidus A."/>
            <person name="Levasseur A."/>
            <person name="Lindquist E."/>
            <person name="Lipzen A."/>
            <person name="Logrieco A.F."/>
            <person name="MacCabe A."/>
            <person name="Maekelae M.R."/>
            <person name="Malavazi I."/>
            <person name="Melin P."/>
            <person name="Meyer V."/>
            <person name="Mielnichuk N."/>
            <person name="Miskei M."/>
            <person name="Molnar A.P."/>
            <person name="Mule G."/>
            <person name="Ngan C.Y."/>
            <person name="Orejas M."/>
            <person name="Orosz E."/>
            <person name="Ouedraogo J.P."/>
            <person name="Overkamp K.M."/>
            <person name="Park H.-S."/>
            <person name="Perrone G."/>
            <person name="Piumi F."/>
            <person name="Punt P.J."/>
            <person name="Ram A.F."/>
            <person name="Ramon A."/>
            <person name="Rauscher S."/>
            <person name="Record E."/>
            <person name="Riano-Pachon D.M."/>
            <person name="Robert V."/>
            <person name="Roehrig J."/>
            <person name="Ruller R."/>
            <person name="Salamov A."/>
            <person name="Salih N.S."/>
            <person name="Samson R.A."/>
            <person name="Sandor E."/>
            <person name="Sanguinetti M."/>
            <person name="Schuetze T."/>
            <person name="Sepcic K."/>
            <person name="Shelest E."/>
            <person name="Sherlock G."/>
            <person name="Sophianopoulou V."/>
            <person name="Squina F.M."/>
            <person name="Sun H."/>
            <person name="Susca A."/>
            <person name="Todd R.B."/>
            <person name="Tsang A."/>
            <person name="Unkles S.E."/>
            <person name="van de Wiele N."/>
            <person name="van Rossen-Uffink D."/>
            <person name="Oliveira J.V."/>
            <person name="Vesth T.C."/>
            <person name="Visser J."/>
            <person name="Yu J.-H."/>
            <person name="Zhou M."/>
            <person name="Andersen M.R."/>
            <person name="Archer D.B."/>
            <person name="Baker S.E."/>
            <person name="Benoit I."/>
            <person name="Brakhage A.A."/>
            <person name="Braus G.H."/>
            <person name="Fischer R."/>
            <person name="Frisvad J.C."/>
            <person name="Goldman G.H."/>
            <person name="Houbraken J."/>
            <person name="Oakley B."/>
            <person name="Pocsi I."/>
            <person name="Scazzocchio C."/>
            <person name="Seiboth B."/>
            <person name="vanKuyk P.A."/>
            <person name="Wortman J."/>
            <person name="Dyer P.S."/>
            <person name="Grigoriev I.V."/>
        </authorList>
    </citation>
    <scope>NUCLEOTIDE SEQUENCE [LARGE SCALE GENOMIC DNA]</scope>
    <source>
        <strain evidence="6">CBS 506.65</strain>
    </source>
</reference>
<gene>
    <name evidence="5" type="ORF">ASPZODRAFT_77616</name>
</gene>
<dbReference type="GO" id="GO:0030267">
    <property type="term" value="F:glyoxylate reductase (NADPH) activity"/>
    <property type="evidence" value="ECO:0007669"/>
    <property type="project" value="TreeGrafter"/>
</dbReference>
<dbReference type="InterPro" id="IPR029753">
    <property type="entry name" value="D-isomer_DH_CS"/>
</dbReference>
<dbReference type="PANTHER" id="PTHR10996">
    <property type="entry name" value="2-HYDROXYACID DEHYDROGENASE-RELATED"/>
    <property type="match status" value="1"/>
</dbReference>
<evidence type="ECO:0000313" key="5">
    <source>
        <dbReference type="EMBL" id="OJJ42149.1"/>
    </source>
</evidence>
<sequence length="343" mass="37421">MAKPIVLHLGDPVEHNTALYETLAQQFTIIRPSVEERQREAFKAALEEKRWGDFHAIMRPFWNSGGEMGNWDEELIALLPATVQVSASAGAGYDWVDTQAFAKRGILYCNGAAASTEAVADTALYHIISVFRNLNWSTVAARSCDAEQWQDAHKNTQRTAWNPQGHVLGIIGLGNIGYRIAQKAYRGLEMKIHYHDLYQKDAAQEAAIEAVYHASKEELVAIADCVVLATPFSGEALVNAEFLARFKRGARLVNIARGGLIDENALVDALQSGQLLGAGLDVQATEPHVNPKLAAIKTVALTSHTAGGAMDTLIGFERLAMENVQRVLMGGEPLTAVNKHLIK</sequence>
<proteinExistence type="inferred from homology"/>
<dbReference type="Gene3D" id="3.40.50.720">
    <property type="entry name" value="NAD(P)-binding Rossmann-like Domain"/>
    <property type="match status" value="2"/>
</dbReference>
<dbReference type="OrthoDB" id="9991913at2759"/>
<dbReference type="InterPro" id="IPR006140">
    <property type="entry name" value="D-isomer_DH_NAD-bd"/>
</dbReference>
<dbReference type="GO" id="GO:0005829">
    <property type="term" value="C:cytosol"/>
    <property type="evidence" value="ECO:0007669"/>
    <property type="project" value="TreeGrafter"/>
</dbReference>
<dbReference type="PROSITE" id="PS00671">
    <property type="entry name" value="D_2_HYDROXYACID_DH_3"/>
    <property type="match status" value="1"/>
</dbReference>
<dbReference type="GO" id="GO:0051287">
    <property type="term" value="F:NAD binding"/>
    <property type="evidence" value="ECO:0007669"/>
    <property type="project" value="InterPro"/>
</dbReference>
<dbReference type="FunFam" id="3.40.50.720:FF:000526">
    <property type="entry name" value="D-mandelate dehydrogenase, putative"/>
    <property type="match status" value="1"/>
</dbReference>
<accession>A0A1L9S4R5</accession>
<dbReference type="GO" id="GO:0016618">
    <property type="term" value="F:hydroxypyruvate reductase [NAD(P)H] activity"/>
    <property type="evidence" value="ECO:0007669"/>
    <property type="project" value="TreeGrafter"/>
</dbReference>
<comment type="similarity">
    <text evidence="2">Belongs to the D-isomer specific 2-hydroxyacid dehydrogenase family.</text>
</comment>
<dbReference type="InterPro" id="IPR006139">
    <property type="entry name" value="D-isomer_2_OHA_DH_cat_dom"/>
</dbReference>
<dbReference type="CDD" id="cd12168">
    <property type="entry name" value="Mand_dh_like"/>
    <property type="match status" value="1"/>
</dbReference>
<dbReference type="RefSeq" id="XP_022576659.1">
    <property type="nucleotide sequence ID" value="XM_022730187.1"/>
</dbReference>
<dbReference type="InterPro" id="IPR050223">
    <property type="entry name" value="D-isomer_2-hydroxyacid_DH"/>
</dbReference>
<evidence type="ECO:0000256" key="2">
    <source>
        <dbReference type="RuleBase" id="RU003719"/>
    </source>
</evidence>
<dbReference type="SUPFAM" id="SSF51735">
    <property type="entry name" value="NAD(P)-binding Rossmann-fold domains"/>
    <property type="match status" value="1"/>
</dbReference>
<name>A0A1L9S4R5_9EURO</name>